<dbReference type="InterPro" id="IPR039426">
    <property type="entry name" value="TonB-dep_rcpt-like"/>
</dbReference>
<evidence type="ECO:0000256" key="5">
    <source>
        <dbReference type="ARBA" id="ARBA00023136"/>
    </source>
</evidence>
<evidence type="ECO:0000256" key="3">
    <source>
        <dbReference type="ARBA" id="ARBA00022452"/>
    </source>
</evidence>
<evidence type="ECO:0000256" key="4">
    <source>
        <dbReference type="ARBA" id="ARBA00022692"/>
    </source>
</evidence>
<evidence type="ECO:0000256" key="8">
    <source>
        <dbReference type="SAM" id="SignalP"/>
    </source>
</evidence>
<evidence type="ECO:0000259" key="9">
    <source>
        <dbReference type="Pfam" id="PF07715"/>
    </source>
</evidence>
<keyword evidence="2 7" id="KW-0813">Transport</keyword>
<keyword evidence="11" id="KW-1185">Reference proteome</keyword>
<organism evidence="10 11">
    <name type="scientific">Phocaeicola massiliensis B84634 = Timone 84634 = DSM 17679 = JCM 13223</name>
    <dbReference type="NCBI Taxonomy" id="1121098"/>
    <lineage>
        <taxon>Bacteria</taxon>
        <taxon>Pseudomonadati</taxon>
        <taxon>Bacteroidota</taxon>
        <taxon>Bacteroidia</taxon>
        <taxon>Bacteroidales</taxon>
        <taxon>Bacteroidaceae</taxon>
        <taxon>Phocaeicola</taxon>
    </lineage>
</organism>
<dbReference type="Gene3D" id="2.170.130.10">
    <property type="entry name" value="TonB-dependent receptor, plug domain"/>
    <property type="match status" value="1"/>
</dbReference>
<dbReference type="InterPro" id="IPR008969">
    <property type="entry name" value="CarboxyPept-like_regulatory"/>
</dbReference>
<protein>
    <submittedName>
        <fullName evidence="10">SusC/RagA family TonB-linked outer membrane protein</fullName>
    </submittedName>
</protein>
<dbReference type="PATRIC" id="fig|1121098.3.peg.2522"/>
<dbReference type="GO" id="GO:0009279">
    <property type="term" value="C:cell outer membrane"/>
    <property type="evidence" value="ECO:0007669"/>
    <property type="project" value="UniProtKB-SubCell"/>
</dbReference>
<evidence type="ECO:0000256" key="1">
    <source>
        <dbReference type="ARBA" id="ARBA00004571"/>
    </source>
</evidence>
<evidence type="ECO:0000256" key="7">
    <source>
        <dbReference type="PROSITE-ProRule" id="PRU01360"/>
    </source>
</evidence>
<dbReference type="InterPro" id="IPR023997">
    <property type="entry name" value="TonB-dep_OMP_SusC/RagA_CS"/>
</dbReference>
<proteinExistence type="inferred from homology"/>
<dbReference type="NCBIfam" id="TIGR04056">
    <property type="entry name" value="OMP_RagA_SusC"/>
    <property type="match status" value="1"/>
</dbReference>
<accession>U6RC22</accession>
<dbReference type="SUPFAM" id="SSF56935">
    <property type="entry name" value="Porins"/>
    <property type="match status" value="1"/>
</dbReference>
<dbReference type="RefSeq" id="WP_005941521.1">
    <property type="nucleotide sequence ID" value="NZ_KB890326.1"/>
</dbReference>
<dbReference type="Pfam" id="PF07715">
    <property type="entry name" value="Plug"/>
    <property type="match status" value="1"/>
</dbReference>
<dbReference type="STRING" id="1121098.HMPREF1534_02487"/>
<evidence type="ECO:0000313" key="11">
    <source>
        <dbReference type="Proteomes" id="UP000017831"/>
    </source>
</evidence>
<dbReference type="InterPro" id="IPR037066">
    <property type="entry name" value="Plug_dom_sf"/>
</dbReference>
<reference evidence="10 11" key="1">
    <citation type="submission" date="2013-04" db="EMBL/GenBank/DDBJ databases">
        <title>The Genome Sequence of Bacteroides massiliensis DSM 17679.</title>
        <authorList>
            <consortium name="The Broad Institute Genomics Platform"/>
            <person name="Earl A."/>
            <person name="Ward D."/>
            <person name="Feldgarden M."/>
            <person name="Gevers D."/>
            <person name="Martens E."/>
            <person name="Fenner L."/>
            <person name="Roux V."/>
            <person name="Mallet M.N."/>
            <person name="Raoult D."/>
            <person name="Walker B."/>
            <person name="Young S."/>
            <person name="Zeng Q."/>
            <person name="Gargeya S."/>
            <person name="Fitzgerald M."/>
            <person name="Haas B."/>
            <person name="Abouelleil A."/>
            <person name="Allen A.W."/>
            <person name="Alvarado L."/>
            <person name="Arachchi H.M."/>
            <person name="Berlin A.M."/>
            <person name="Chapman S.B."/>
            <person name="Gainer-Dewar J."/>
            <person name="Goldberg J."/>
            <person name="Griggs A."/>
            <person name="Gujja S."/>
            <person name="Hansen M."/>
            <person name="Howarth C."/>
            <person name="Imamovic A."/>
            <person name="Ireland A."/>
            <person name="Larimer J."/>
            <person name="McCowan C."/>
            <person name="Murphy C."/>
            <person name="Pearson M."/>
            <person name="Poon T.W."/>
            <person name="Priest M."/>
            <person name="Roberts A."/>
            <person name="Saif S."/>
            <person name="Shea T."/>
            <person name="Sisk P."/>
            <person name="Sykes S."/>
            <person name="Wortman J."/>
            <person name="Nusbaum C."/>
            <person name="Birren B."/>
        </authorList>
    </citation>
    <scope>NUCLEOTIDE SEQUENCE [LARGE SCALE GENOMIC DNA]</scope>
    <source>
        <strain evidence="11">B84634 / Timone 84634 / DSM 17679 / JCM 13223</strain>
    </source>
</reference>
<feature type="signal peptide" evidence="8">
    <location>
        <begin position="1"/>
        <end position="24"/>
    </location>
</feature>
<comment type="similarity">
    <text evidence="7">Belongs to the TonB-dependent receptor family.</text>
</comment>
<dbReference type="OrthoDB" id="778480at2"/>
<dbReference type="Pfam" id="PF13715">
    <property type="entry name" value="CarbopepD_reg_2"/>
    <property type="match status" value="1"/>
</dbReference>
<keyword evidence="8" id="KW-0732">Signal</keyword>
<comment type="caution">
    <text evidence="10">The sequence shown here is derived from an EMBL/GenBank/DDBJ whole genome shotgun (WGS) entry which is preliminary data.</text>
</comment>
<dbReference type="PROSITE" id="PS52016">
    <property type="entry name" value="TONB_DEPENDENT_REC_3"/>
    <property type="match status" value="1"/>
</dbReference>
<feature type="domain" description="TonB-dependent receptor plug" evidence="9">
    <location>
        <begin position="130"/>
        <end position="235"/>
    </location>
</feature>
<keyword evidence="4 7" id="KW-0812">Transmembrane</keyword>
<dbReference type="HOGENOM" id="CLU_004317_1_1_10"/>
<sequence>MLKRLKSVSMMLFLMGASTGAAYAVSNPGITDVKIAQQDGACTGIVKDATGETVIGASVVVKGTTNGTITGIDGDFSLSNVKKGDILQISFVGYITQEVKWNGTPLNIILKDDTQTLEEVVVVGYGTQKKVNLTGAVAMAESDVLEDRPIANLAQGLQGAIPNLNISFANGNPNSSTSINVRGLTSLNGGSALILVDGVETNDISLLNPQDIESISVLKDASSAAVYGARAAFGVVLITTKKGKKGEKVTFNYNNNFSWSAPSRMAKGLPADQWLRAMNVESNNTSGTQYWSDELIAAVEERMKDPSLPTAWENTQGNKFTANGEWAYAGNTDWLDVLFNDAAFMQQHNASVRGGSEKTSYYGSVGYKGQDGLLAYGTDHFKRINMSFNFNTQLTNWLEIGLNVKYNRSEANEPNSNFYTSEDPYYEVYRSMPFIPVYLPDGDFAGVAGSNFNFNIAGMLAQAGRTKNVYDDIWYTGSFKLTPFKGLTVRGDYTGNRYFRTTRAHEKTIYQKQPDGTSMSKGDPNGVSLKKYDDTYEALNLWAEYKKSFGDHSLTAMVGYNQESKETSNMYGKTTGLFVNDIPVIDLAGTKQNLEEEATIWAVQGAFFRLNYDYKGKYLLEVNGRYDGSSKYGEDDRWGFFPSASIGWRLSEEKFFDSARNIFENVKLRASVGSLGNQVTTGNFDYLSSMGFAQLNYLLNGKLATGITPASLAYNNVSWEKVTTANFGIDLGLLNNRLTASFDYFIRYTNDMVVSKTYPATMGSTGGKENLANMRTNGWELSLSWKDQIANVGGSPLDYNVGIGISDSYSKITKYDNPTGYLGDYYEGMELGEIWGYVTDGFIQDKAEAEQQAVRQKVIATTWLPGDIRYADLDGNGAVDYGKNTLSDHGDKKIIGNNTPRYRFNINLGASWKGFDIRALFEGTMKRDLWLGTGSTGIFWGYYGQWWSTLNDTHLDYWTPENPNAYYPTPTNTTRSRQTQTKYLQDASYIRLKDVTIGYNLPQAWISKFGIAQLRIFASGQNLWEATGLYKYLDPDATGNRKKDGEMEDRMTKYPFCRTYSFGINVTF</sequence>
<dbReference type="Gene3D" id="2.60.40.1120">
    <property type="entry name" value="Carboxypeptidase-like, regulatory domain"/>
    <property type="match status" value="1"/>
</dbReference>
<evidence type="ECO:0000256" key="2">
    <source>
        <dbReference type="ARBA" id="ARBA00022448"/>
    </source>
</evidence>
<dbReference type="NCBIfam" id="TIGR04057">
    <property type="entry name" value="SusC_RagA_signa"/>
    <property type="match status" value="1"/>
</dbReference>
<dbReference type="InterPro" id="IPR036942">
    <property type="entry name" value="Beta-barrel_TonB_sf"/>
</dbReference>
<keyword evidence="6 7" id="KW-0998">Cell outer membrane</keyword>
<dbReference type="EMBL" id="AQHY01000028">
    <property type="protein sequence ID" value="EOA54015.1"/>
    <property type="molecule type" value="Genomic_DNA"/>
</dbReference>
<comment type="subcellular location">
    <subcellularLocation>
        <location evidence="1 7">Cell outer membrane</location>
        <topology evidence="1 7">Multi-pass membrane protein</topology>
    </subcellularLocation>
</comment>
<feature type="chain" id="PRO_5004676464" evidence="8">
    <location>
        <begin position="25"/>
        <end position="1068"/>
    </location>
</feature>
<name>U6RC22_9BACT</name>
<keyword evidence="3 7" id="KW-1134">Transmembrane beta strand</keyword>
<dbReference type="SUPFAM" id="SSF49464">
    <property type="entry name" value="Carboxypeptidase regulatory domain-like"/>
    <property type="match status" value="1"/>
</dbReference>
<dbReference type="Proteomes" id="UP000017831">
    <property type="component" value="Unassembled WGS sequence"/>
</dbReference>
<dbReference type="Gene3D" id="2.40.170.20">
    <property type="entry name" value="TonB-dependent receptor, beta-barrel domain"/>
    <property type="match status" value="1"/>
</dbReference>
<dbReference type="eggNOG" id="COG1629">
    <property type="taxonomic scope" value="Bacteria"/>
</dbReference>
<dbReference type="InterPro" id="IPR012910">
    <property type="entry name" value="Plug_dom"/>
</dbReference>
<gene>
    <name evidence="10" type="ORF">HMPREF1534_02487</name>
</gene>
<dbReference type="AlphaFoldDB" id="U6RC22"/>
<evidence type="ECO:0000256" key="6">
    <source>
        <dbReference type="ARBA" id="ARBA00023237"/>
    </source>
</evidence>
<dbReference type="GeneID" id="60061585"/>
<dbReference type="InterPro" id="IPR023996">
    <property type="entry name" value="TonB-dep_OMP_SusC/RagA"/>
</dbReference>
<keyword evidence="5 7" id="KW-0472">Membrane</keyword>
<evidence type="ECO:0000313" key="10">
    <source>
        <dbReference type="EMBL" id="EOA54015.1"/>
    </source>
</evidence>